<protein>
    <submittedName>
        <fullName evidence="2">Uncharacterized protein</fullName>
    </submittedName>
</protein>
<feature type="region of interest" description="Disordered" evidence="1">
    <location>
        <begin position="46"/>
        <end position="117"/>
    </location>
</feature>
<name>A0A1Y6D4S6_9GAMM</name>
<dbReference type="AlphaFoldDB" id="A0A1Y6D4S6"/>
<accession>A0A1Y6D4S6</accession>
<evidence type="ECO:0000313" key="2">
    <source>
        <dbReference type="EMBL" id="SMF95863.1"/>
    </source>
</evidence>
<dbReference type="Proteomes" id="UP000192923">
    <property type="component" value="Unassembled WGS sequence"/>
</dbReference>
<feature type="compositionally biased region" description="Low complexity" evidence="1">
    <location>
        <begin position="78"/>
        <end position="90"/>
    </location>
</feature>
<proteinExistence type="predicted"/>
<reference evidence="2 3" key="1">
    <citation type="submission" date="2016-12" db="EMBL/GenBank/DDBJ databases">
        <authorList>
            <person name="Song W.-J."/>
            <person name="Kurnit D.M."/>
        </authorList>
    </citation>
    <scope>NUCLEOTIDE SEQUENCE [LARGE SCALE GENOMIC DNA]</scope>
    <source>
        <strain evidence="2 3">175</strain>
    </source>
</reference>
<dbReference type="RefSeq" id="WP_085214450.1">
    <property type="nucleotide sequence ID" value="NZ_FXAM01000001.1"/>
</dbReference>
<dbReference type="STRING" id="1760988.SAMN02949497_3239"/>
<sequence length="117" mass="12387">MSKQSQFLVTETVEADGSVTLSRKFGAGPVEYLTIDRIGRLHWTEVGGTQAGNGQDGGRPRTDERPSAMGMTDALRRAGGQTVATQQAAQHDGKESTPSGQTEAGKGWEAAFAKVNH</sequence>
<dbReference type="EMBL" id="FXAM01000001">
    <property type="protein sequence ID" value="SMF95863.1"/>
    <property type="molecule type" value="Genomic_DNA"/>
</dbReference>
<evidence type="ECO:0000256" key="1">
    <source>
        <dbReference type="SAM" id="MobiDB-lite"/>
    </source>
</evidence>
<gene>
    <name evidence="2" type="ORF">SAMN02949497_3239</name>
</gene>
<evidence type="ECO:0000313" key="3">
    <source>
        <dbReference type="Proteomes" id="UP000192923"/>
    </source>
</evidence>
<keyword evidence="3" id="KW-1185">Reference proteome</keyword>
<organism evidence="2 3">
    <name type="scientific">Methylomagnum ishizawai</name>
    <dbReference type="NCBI Taxonomy" id="1760988"/>
    <lineage>
        <taxon>Bacteria</taxon>
        <taxon>Pseudomonadati</taxon>
        <taxon>Pseudomonadota</taxon>
        <taxon>Gammaproteobacteria</taxon>
        <taxon>Methylococcales</taxon>
        <taxon>Methylococcaceae</taxon>
        <taxon>Methylomagnum</taxon>
    </lineage>
</organism>